<protein>
    <recommendedName>
        <fullName evidence="2">Derlin</fullName>
    </recommendedName>
</protein>
<comment type="caution">
    <text evidence="2">Lacks conserved residue(s) required for the propagation of feature annotation.</text>
</comment>
<dbReference type="OrthoDB" id="19102at2759"/>
<evidence type="ECO:0000256" key="1">
    <source>
        <dbReference type="ARBA" id="ARBA00023157"/>
    </source>
</evidence>
<dbReference type="InterPro" id="IPR007599">
    <property type="entry name" value="DER1"/>
</dbReference>
<dbReference type="PROSITE" id="PS51352">
    <property type="entry name" value="THIOREDOXIN_2"/>
    <property type="match status" value="1"/>
</dbReference>
<dbReference type="Pfam" id="PF04511">
    <property type="entry name" value="DER1"/>
    <property type="match status" value="1"/>
</dbReference>
<reference evidence="5 6" key="1">
    <citation type="submission" date="2016-01" db="EMBL/GenBank/DDBJ databases">
        <title>Genome sequence of the yeast Holleya sinecauda.</title>
        <authorList>
            <person name="Dietrich F.S."/>
        </authorList>
    </citation>
    <scope>NUCLEOTIDE SEQUENCE [LARGE SCALE GENOMIC DNA]</scope>
    <source>
        <strain evidence="5 6">ATCC 58844</strain>
    </source>
</reference>
<dbReference type="GO" id="GO:0005789">
    <property type="term" value="C:endoplasmic reticulum membrane"/>
    <property type="evidence" value="ECO:0007669"/>
    <property type="project" value="UniProtKB-SubCell"/>
</dbReference>
<keyword evidence="2" id="KW-0472">Membrane</keyword>
<dbReference type="PRINTS" id="PR00421">
    <property type="entry name" value="THIOREDOXIN"/>
</dbReference>
<feature type="transmembrane region" description="Helical" evidence="2">
    <location>
        <begin position="132"/>
        <end position="157"/>
    </location>
</feature>
<feature type="region of interest" description="Disordered" evidence="3">
    <location>
        <begin position="246"/>
        <end position="288"/>
    </location>
</feature>
<comment type="subcellular location">
    <subcellularLocation>
        <location evidence="2">Endoplasmic reticulum membrane</location>
        <topology evidence="2">Multi-pass membrane protein</topology>
    </subcellularLocation>
</comment>
<dbReference type="SUPFAM" id="SSF52833">
    <property type="entry name" value="Thioredoxin-like"/>
    <property type="match status" value="1"/>
</dbReference>
<dbReference type="InterPro" id="IPR017937">
    <property type="entry name" value="Thioredoxin_CS"/>
</dbReference>
<dbReference type="FunFam" id="3.40.30.10:FF:000245">
    <property type="entry name" value="Thioredoxin"/>
    <property type="match status" value="1"/>
</dbReference>
<dbReference type="CDD" id="cd02947">
    <property type="entry name" value="TRX_family"/>
    <property type="match status" value="1"/>
</dbReference>
<organism evidence="5 6">
    <name type="scientific">Eremothecium sinecaudum</name>
    <dbReference type="NCBI Taxonomy" id="45286"/>
    <lineage>
        <taxon>Eukaryota</taxon>
        <taxon>Fungi</taxon>
        <taxon>Dikarya</taxon>
        <taxon>Ascomycota</taxon>
        <taxon>Saccharomycotina</taxon>
        <taxon>Saccharomycetes</taxon>
        <taxon>Saccharomycetales</taxon>
        <taxon>Saccharomycetaceae</taxon>
        <taxon>Eremothecium</taxon>
    </lineage>
</organism>
<keyword evidence="2" id="KW-0256">Endoplasmic reticulum</keyword>
<dbReference type="PANTHER" id="PTHR46115">
    <property type="entry name" value="THIOREDOXIN-LIKE PROTEIN 1"/>
    <property type="match status" value="1"/>
</dbReference>
<dbReference type="RefSeq" id="XP_017989501.1">
    <property type="nucleotide sequence ID" value="XM_018134227.1"/>
</dbReference>
<dbReference type="EMBL" id="CP014248">
    <property type="protein sequence ID" value="AMD22505.1"/>
    <property type="molecule type" value="Genomic_DNA"/>
</dbReference>
<dbReference type="Pfam" id="PF00085">
    <property type="entry name" value="Thioredoxin"/>
    <property type="match status" value="1"/>
</dbReference>
<comment type="function">
    <text evidence="2">May be involved in the degradation of misfolded endoplasmic reticulum (ER) luminal proteins.</text>
</comment>
<evidence type="ECO:0000313" key="5">
    <source>
        <dbReference type="EMBL" id="AMD22505.1"/>
    </source>
</evidence>
<evidence type="ECO:0000313" key="6">
    <source>
        <dbReference type="Proteomes" id="UP000243052"/>
    </source>
</evidence>
<dbReference type="InterPro" id="IPR013766">
    <property type="entry name" value="Thioredoxin_domain"/>
</dbReference>
<feature type="transmembrane region" description="Helical" evidence="2">
    <location>
        <begin position="62"/>
        <end position="81"/>
    </location>
</feature>
<dbReference type="Proteomes" id="UP000243052">
    <property type="component" value="Chromosome viii"/>
</dbReference>
<feature type="transmembrane region" description="Helical" evidence="2">
    <location>
        <begin position="102"/>
        <end position="126"/>
    </location>
</feature>
<keyword evidence="2" id="KW-0812">Transmembrane</keyword>
<evidence type="ECO:0000259" key="4">
    <source>
        <dbReference type="PROSITE" id="PS51352"/>
    </source>
</evidence>
<proteinExistence type="inferred from homology"/>
<accession>A0A0X8HW53</accession>
<dbReference type="GeneID" id="28725863"/>
<evidence type="ECO:0000256" key="3">
    <source>
        <dbReference type="SAM" id="MobiDB-lite"/>
    </source>
</evidence>
<dbReference type="InterPro" id="IPR036249">
    <property type="entry name" value="Thioredoxin-like_sf"/>
</dbReference>
<sequence>MTVTTQSSGGLMQVLRDIPTVTKGILCLLLLWCVNVHADFKILRVLTVSWYYRTHDYQFWKLFGLFIAFNYNTMQGFIMLYQIYRNSNSLEIEYFGGEVLDYVFFLGFTMTVTSILTAICVSYYHLAVYTLFPAFAGILLFMWSMANSNTMVNYVVLNLQAKYLPLINLFVYSLNGSVTEVVITVFGYVAAYIYCCLDTMTLGPLYGLINGERNYGFPTATTTHFRGRTLIMRLLGYENKSSSVRRGANSAGARAKPKSTANASSFKGEGRRLHDGKPVPPPRSIFFHSRNPASKGVQEITSSSHFSSAIASSRLVVVDFYATWCGPCKMLAPILEQYAAQYTTADFYKVDVDQHRSIASQHEISAMPTVVFFKKGKEVARIRGGNASAIKGLIETHA</sequence>
<gene>
    <name evidence="5" type="ORF">AW171_hschr84553</name>
</gene>
<dbReference type="NCBIfam" id="TIGR01068">
    <property type="entry name" value="thioredoxin"/>
    <property type="match status" value="1"/>
</dbReference>
<keyword evidence="2" id="KW-1133">Transmembrane helix</keyword>
<evidence type="ECO:0000256" key="2">
    <source>
        <dbReference type="RuleBase" id="RU363059"/>
    </source>
</evidence>
<dbReference type="GO" id="GO:0015035">
    <property type="term" value="F:protein-disulfide reductase activity"/>
    <property type="evidence" value="ECO:0007669"/>
    <property type="project" value="InterPro"/>
</dbReference>
<dbReference type="PROSITE" id="PS00194">
    <property type="entry name" value="THIOREDOXIN_1"/>
    <property type="match status" value="1"/>
</dbReference>
<dbReference type="Gene3D" id="3.40.30.10">
    <property type="entry name" value="Glutaredoxin"/>
    <property type="match status" value="1"/>
</dbReference>
<dbReference type="InterPro" id="IPR005746">
    <property type="entry name" value="Thioredoxin"/>
</dbReference>
<feature type="compositionally biased region" description="Basic and acidic residues" evidence="3">
    <location>
        <begin position="268"/>
        <end position="277"/>
    </location>
</feature>
<keyword evidence="1" id="KW-1015">Disulfide bond</keyword>
<feature type="domain" description="Thioredoxin" evidence="4">
    <location>
        <begin position="273"/>
        <end position="398"/>
    </location>
</feature>
<dbReference type="AlphaFoldDB" id="A0A0X8HW53"/>
<comment type="similarity">
    <text evidence="2">Belongs to the derlin family.</text>
</comment>
<dbReference type="STRING" id="45286.A0A0X8HW53"/>
<name>A0A0X8HW53_9SACH</name>
<keyword evidence="6" id="KW-1185">Reference proteome</keyword>